<name>A0A140CZK8_9ACTN</name>
<dbReference type="PANTHER" id="PTHR43798">
    <property type="entry name" value="MONOACYLGLYCEROL LIPASE"/>
    <property type="match status" value="1"/>
</dbReference>
<accession>A0A140CZK8</accession>
<reference evidence="2" key="1">
    <citation type="submission" date="2015-11" db="EMBL/GenBank/DDBJ databases">
        <title>Coding sequence of a monoethylhexyl phthalate hydrolase.</title>
        <authorList>
            <person name="Ruth N."/>
            <person name="Ren L."/>
            <person name="Jia Y."/>
            <person name="Yan Y."/>
        </authorList>
    </citation>
    <scope>NUCLEOTIDE SEQUENCE</scope>
    <source>
        <strain evidence="2">YC-RL2</strain>
    </source>
</reference>
<proteinExistence type="predicted"/>
<organism evidence="2">
    <name type="scientific">Gordonia sp. YC-RL2</name>
    <dbReference type="NCBI Taxonomy" id="1682112"/>
    <lineage>
        <taxon>Bacteria</taxon>
        <taxon>Bacillati</taxon>
        <taxon>Actinomycetota</taxon>
        <taxon>Actinomycetes</taxon>
        <taxon>Mycobacteriales</taxon>
        <taxon>Gordoniaceae</taxon>
        <taxon>Gordonia</taxon>
    </lineage>
</organism>
<dbReference type="EMBL" id="KU212213">
    <property type="protein sequence ID" value="AMJ52171.1"/>
    <property type="molecule type" value="Genomic_DNA"/>
</dbReference>
<feature type="domain" description="AB hydrolase-1" evidence="1">
    <location>
        <begin position="45"/>
        <end position="295"/>
    </location>
</feature>
<dbReference type="InterPro" id="IPR000073">
    <property type="entry name" value="AB_hydrolase_1"/>
</dbReference>
<dbReference type="PRINTS" id="PR00111">
    <property type="entry name" value="ABHYDROLASE"/>
</dbReference>
<dbReference type="Gene3D" id="3.40.50.1820">
    <property type="entry name" value="alpha/beta hydrolase"/>
    <property type="match status" value="1"/>
</dbReference>
<dbReference type="Pfam" id="PF00561">
    <property type="entry name" value="Abhydrolase_1"/>
    <property type="match status" value="1"/>
</dbReference>
<evidence type="ECO:0000313" key="2">
    <source>
        <dbReference type="EMBL" id="AMJ52171.1"/>
    </source>
</evidence>
<dbReference type="GO" id="GO:0016020">
    <property type="term" value="C:membrane"/>
    <property type="evidence" value="ECO:0007669"/>
    <property type="project" value="TreeGrafter"/>
</dbReference>
<evidence type="ECO:0000259" key="1">
    <source>
        <dbReference type="Pfam" id="PF00561"/>
    </source>
</evidence>
<dbReference type="AlphaFoldDB" id="A0A140CZK8"/>
<sequence length="311" mass="33861">MNCSIVIVHRKALSVPSSSITQKFHFVDVKGVQTRYFDDGQDKDPILLIHGGHFGFFIPAGIESWGNVLEDFGEYGRVLAVDKLGQGETGLPLNDEDWTVDAVAEHIANFATQLGLKNLTLVGHSRGGMTAVLLALKYPEMVKKLVIISSATAAPAPPVGTDMDFYERVERTAPGGSAELIRHYHAAQAVNEGDLPEDYIGIATKWLESEKQRDAVAGYARNAEEHRLPSLSEGRRWVQERLADAGIPVPTLVVWGVNDRSAPVSMGKGLFDLIAANTLDSSLYLINNAGHHVFSDQREKFNAAVGAFISL</sequence>
<dbReference type="InterPro" id="IPR050266">
    <property type="entry name" value="AB_hydrolase_sf"/>
</dbReference>
<dbReference type="GO" id="GO:0016787">
    <property type="term" value="F:hydrolase activity"/>
    <property type="evidence" value="ECO:0007669"/>
    <property type="project" value="UniProtKB-KW"/>
</dbReference>
<dbReference type="PANTHER" id="PTHR43798:SF33">
    <property type="entry name" value="HYDROLASE, PUTATIVE (AFU_ORTHOLOGUE AFUA_2G14860)-RELATED"/>
    <property type="match status" value="1"/>
</dbReference>
<dbReference type="InterPro" id="IPR029058">
    <property type="entry name" value="AB_hydrolase_fold"/>
</dbReference>
<protein>
    <submittedName>
        <fullName evidence="2">Monoethylhexyl phthalate hydrolase</fullName>
    </submittedName>
</protein>
<gene>
    <name evidence="2" type="primary">mepH</name>
</gene>
<dbReference type="SMR" id="A0A140CZK8"/>
<keyword evidence="2" id="KW-0378">Hydrolase</keyword>
<dbReference type="SUPFAM" id="SSF53474">
    <property type="entry name" value="alpha/beta-Hydrolases"/>
    <property type="match status" value="1"/>
</dbReference>